<keyword evidence="3" id="KW-1185">Reference proteome</keyword>
<feature type="coiled-coil region" evidence="1">
    <location>
        <begin position="16"/>
        <end position="43"/>
    </location>
</feature>
<evidence type="ECO:0000313" key="2">
    <source>
        <dbReference type="EMBL" id="ETO21980.1"/>
    </source>
</evidence>
<protein>
    <submittedName>
        <fullName evidence="2">Uncharacterized protein</fullName>
    </submittedName>
</protein>
<evidence type="ECO:0000313" key="3">
    <source>
        <dbReference type="Proteomes" id="UP000023152"/>
    </source>
</evidence>
<organism evidence="2 3">
    <name type="scientific">Reticulomyxa filosa</name>
    <dbReference type="NCBI Taxonomy" id="46433"/>
    <lineage>
        <taxon>Eukaryota</taxon>
        <taxon>Sar</taxon>
        <taxon>Rhizaria</taxon>
        <taxon>Retaria</taxon>
        <taxon>Foraminifera</taxon>
        <taxon>Monothalamids</taxon>
        <taxon>Reticulomyxidae</taxon>
        <taxon>Reticulomyxa</taxon>
    </lineage>
</organism>
<proteinExistence type="predicted"/>
<dbReference type="Proteomes" id="UP000023152">
    <property type="component" value="Unassembled WGS sequence"/>
</dbReference>
<dbReference type="AlphaFoldDB" id="X6N6T8"/>
<dbReference type="EMBL" id="ASPP01011142">
    <property type="protein sequence ID" value="ETO21980.1"/>
    <property type="molecule type" value="Genomic_DNA"/>
</dbReference>
<gene>
    <name evidence="2" type="ORF">RFI_15223</name>
</gene>
<accession>X6N6T8</accession>
<keyword evidence="1" id="KW-0175">Coiled coil</keyword>
<sequence>MYMSLRVGILKTPMQVTQEQLQRSQAKDQLKQAIANRSESEALVAKGLMSGSQMAQSIQPSAKETEFNIKKDSVKYQLEYQSDRRDLEQQGVIYSTTLVRLSRHKITNVTFFKLLKKIDFCCCYCYCCCYGM</sequence>
<reference evidence="2 3" key="1">
    <citation type="journal article" date="2013" name="Curr. Biol.">
        <title>The Genome of the Foraminiferan Reticulomyxa filosa.</title>
        <authorList>
            <person name="Glockner G."/>
            <person name="Hulsmann N."/>
            <person name="Schleicher M."/>
            <person name="Noegel A.A."/>
            <person name="Eichinger L."/>
            <person name="Gallinger C."/>
            <person name="Pawlowski J."/>
            <person name="Sierra R."/>
            <person name="Euteneuer U."/>
            <person name="Pillet L."/>
            <person name="Moustafa A."/>
            <person name="Platzer M."/>
            <person name="Groth M."/>
            <person name="Szafranski K."/>
            <person name="Schliwa M."/>
        </authorList>
    </citation>
    <scope>NUCLEOTIDE SEQUENCE [LARGE SCALE GENOMIC DNA]</scope>
</reference>
<dbReference type="OrthoDB" id="197676at2759"/>
<evidence type="ECO:0000256" key="1">
    <source>
        <dbReference type="SAM" id="Coils"/>
    </source>
</evidence>
<name>X6N6T8_RETFI</name>
<comment type="caution">
    <text evidence="2">The sequence shown here is derived from an EMBL/GenBank/DDBJ whole genome shotgun (WGS) entry which is preliminary data.</text>
</comment>